<keyword evidence="9 15" id="KW-0472">Membrane</keyword>
<dbReference type="Gene3D" id="1.20.1070.10">
    <property type="entry name" value="Rhodopsin 7-helix transmembrane proteins"/>
    <property type="match status" value="1"/>
</dbReference>
<feature type="transmembrane region" description="Helical" evidence="15">
    <location>
        <begin position="15"/>
        <end position="43"/>
    </location>
</feature>
<keyword evidence="5 15" id="KW-0681">Retinal protein</keyword>
<evidence type="ECO:0000313" key="19">
    <source>
        <dbReference type="Proteomes" id="UP001378592"/>
    </source>
</evidence>
<evidence type="ECO:0000256" key="10">
    <source>
        <dbReference type="ARBA" id="ARBA00023157"/>
    </source>
</evidence>
<dbReference type="GO" id="GO:0004930">
    <property type="term" value="F:G protein-coupled receptor activity"/>
    <property type="evidence" value="ECO:0007669"/>
    <property type="project" value="UniProtKB-KW"/>
</dbReference>
<gene>
    <name evidence="18" type="ORF">R5R35_007405</name>
</gene>
<evidence type="ECO:0000256" key="12">
    <source>
        <dbReference type="ARBA" id="ARBA00023180"/>
    </source>
</evidence>
<keyword evidence="4 15" id="KW-0812">Transmembrane</keyword>
<comment type="caution">
    <text evidence="18">The sequence shown here is derived from an EMBL/GenBank/DDBJ whole genome shotgun (WGS) entry which is preliminary data.</text>
</comment>
<evidence type="ECO:0000256" key="7">
    <source>
        <dbReference type="ARBA" id="ARBA00022991"/>
    </source>
</evidence>
<feature type="transmembrane region" description="Helical" evidence="15">
    <location>
        <begin position="92"/>
        <end position="113"/>
    </location>
</feature>
<dbReference type="GO" id="GO:0016020">
    <property type="term" value="C:membrane"/>
    <property type="evidence" value="ECO:0007669"/>
    <property type="project" value="UniProtKB-SubCell"/>
</dbReference>
<evidence type="ECO:0000256" key="15">
    <source>
        <dbReference type="RuleBase" id="RU004951"/>
    </source>
</evidence>
<keyword evidence="19" id="KW-1185">Reference proteome</keyword>
<dbReference type="InterPro" id="IPR000276">
    <property type="entry name" value="GPCR_Rhodpsn"/>
</dbReference>
<dbReference type="PROSITE" id="PS50262">
    <property type="entry name" value="G_PROTEIN_RECEP_F1_2"/>
    <property type="match status" value="1"/>
</dbReference>
<feature type="region of interest" description="Disordered" evidence="16">
    <location>
        <begin position="332"/>
        <end position="396"/>
    </location>
</feature>
<evidence type="ECO:0000256" key="8">
    <source>
        <dbReference type="ARBA" id="ARBA00023040"/>
    </source>
</evidence>
<name>A0AAN9VR81_9ORTH</name>
<dbReference type="GO" id="GO:0009881">
    <property type="term" value="F:photoreceptor activity"/>
    <property type="evidence" value="ECO:0007669"/>
    <property type="project" value="UniProtKB-KW"/>
</dbReference>
<keyword evidence="8 15" id="KW-0297">G-protein coupled receptor</keyword>
<accession>A0AAN9VR81</accession>
<organism evidence="18 19">
    <name type="scientific">Gryllus longicercus</name>
    <dbReference type="NCBI Taxonomy" id="2509291"/>
    <lineage>
        <taxon>Eukaryota</taxon>
        <taxon>Metazoa</taxon>
        <taxon>Ecdysozoa</taxon>
        <taxon>Arthropoda</taxon>
        <taxon>Hexapoda</taxon>
        <taxon>Insecta</taxon>
        <taxon>Pterygota</taxon>
        <taxon>Neoptera</taxon>
        <taxon>Polyneoptera</taxon>
        <taxon>Orthoptera</taxon>
        <taxon>Ensifera</taxon>
        <taxon>Gryllidea</taxon>
        <taxon>Grylloidea</taxon>
        <taxon>Gryllidae</taxon>
        <taxon>Gryllinae</taxon>
        <taxon>Gryllus</taxon>
    </lineage>
</organism>
<evidence type="ECO:0000256" key="13">
    <source>
        <dbReference type="ARBA" id="ARBA00023224"/>
    </source>
</evidence>
<evidence type="ECO:0000259" key="17">
    <source>
        <dbReference type="PROSITE" id="PS50262"/>
    </source>
</evidence>
<dbReference type="GO" id="GO:0007601">
    <property type="term" value="P:visual perception"/>
    <property type="evidence" value="ECO:0007669"/>
    <property type="project" value="UniProtKB-KW"/>
</dbReference>
<feature type="domain" description="G-protein coupled receptors family 1 profile" evidence="17">
    <location>
        <begin position="34"/>
        <end position="282"/>
    </location>
</feature>
<comment type="similarity">
    <text evidence="15">Belongs to the G-protein coupled receptor 1 family. Opsin subfamily.</text>
</comment>
<keyword evidence="14" id="KW-0844">Vision</keyword>
<feature type="compositionally biased region" description="Pro residues" evidence="16">
    <location>
        <begin position="340"/>
        <end position="368"/>
    </location>
</feature>
<evidence type="ECO:0000313" key="18">
    <source>
        <dbReference type="EMBL" id="KAK7865322.1"/>
    </source>
</evidence>
<dbReference type="Pfam" id="PF00001">
    <property type="entry name" value="7tm_1"/>
    <property type="match status" value="1"/>
</dbReference>
<evidence type="ECO:0000256" key="16">
    <source>
        <dbReference type="SAM" id="MobiDB-lite"/>
    </source>
</evidence>
<keyword evidence="3 15" id="KW-0716">Sensory transduction</keyword>
<dbReference type="PANTHER" id="PTHR24240">
    <property type="entry name" value="OPSIN"/>
    <property type="match status" value="1"/>
</dbReference>
<keyword evidence="12" id="KW-0325">Glycoprotein</keyword>
<comment type="subcellular location">
    <subcellularLocation>
        <location evidence="1 15">Membrane</location>
        <topology evidence="1 15">Multi-pass membrane protein</topology>
    </subcellularLocation>
</comment>
<dbReference type="PRINTS" id="PR00238">
    <property type="entry name" value="OPSIN"/>
</dbReference>
<dbReference type="InterPro" id="IPR017452">
    <property type="entry name" value="GPCR_Rhodpsn_7TM"/>
</dbReference>
<evidence type="ECO:0000256" key="14">
    <source>
        <dbReference type="ARBA" id="ARBA00023305"/>
    </source>
</evidence>
<feature type="transmembrane region" description="Helical" evidence="15">
    <location>
        <begin position="55"/>
        <end position="80"/>
    </location>
</feature>
<keyword evidence="7 15" id="KW-0157">Chromophore</keyword>
<dbReference type="GO" id="GO:0007602">
    <property type="term" value="P:phototransduction"/>
    <property type="evidence" value="ECO:0007669"/>
    <property type="project" value="UniProtKB-KW"/>
</dbReference>
<feature type="transmembrane region" description="Helical" evidence="15">
    <location>
        <begin position="226"/>
        <end position="250"/>
    </location>
</feature>
<keyword evidence="11 15" id="KW-0675">Receptor</keyword>
<evidence type="ECO:0000256" key="3">
    <source>
        <dbReference type="ARBA" id="ARBA00022606"/>
    </source>
</evidence>
<dbReference type="AlphaFoldDB" id="A0AAN9VR81"/>
<dbReference type="InterPro" id="IPR001760">
    <property type="entry name" value="Opsin"/>
</dbReference>
<evidence type="ECO:0000256" key="4">
    <source>
        <dbReference type="ARBA" id="ARBA00022692"/>
    </source>
</evidence>
<feature type="transmembrane region" description="Helical" evidence="15">
    <location>
        <begin position="133"/>
        <end position="153"/>
    </location>
</feature>
<dbReference type="InterPro" id="IPR050125">
    <property type="entry name" value="GPCR_opsins"/>
</dbReference>
<evidence type="ECO:0000256" key="6">
    <source>
        <dbReference type="ARBA" id="ARBA00022989"/>
    </source>
</evidence>
<feature type="transmembrane region" description="Helical" evidence="15">
    <location>
        <begin position="262"/>
        <end position="285"/>
    </location>
</feature>
<proteinExistence type="inferred from homology"/>
<dbReference type="SUPFAM" id="SSF81321">
    <property type="entry name" value="Family A G protein-coupled receptor-like"/>
    <property type="match status" value="1"/>
</dbReference>
<evidence type="ECO:0000256" key="2">
    <source>
        <dbReference type="ARBA" id="ARBA00022543"/>
    </source>
</evidence>
<evidence type="ECO:0000256" key="11">
    <source>
        <dbReference type="ARBA" id="ARBA00023170"/>
    </source>
</evidence>
<sequence>MEAEGDDGQLPMAPWAYAAAAAVLALIGFFGFSLNLIVILLFVREKQLRTPMNMVLLNLAVSDLCVATIGNPLTMTAAVVRRWPFGPKLCVAYAFFMSFFGMASIGALALLALERFLLVAHSLRRAAPSLRHALCAVGGVWAYALALSAPPLAGWGAFGPEAANISCSVNWEKPDLNSTTYIAFLFALGLVLPVGIICGCYVGIVRIMRKSAVRAGRSLPRAERRLTLLVLVMAAAFLAAWTPYAALALASAAARRPVASPAVAVLPALLAKSSVCYNPVIYVGLNSQFRAAWQRLLGVRPKARGSSQTAAGELTSFISPSRIVSRVVSTAHDHALSAPAPAPAPRPPPLPPLPPPPPPPPPPTPPAEDSPEDDGSSRKRRASNHANGEQCLTTAM</sequence>
<evidence type="ECO:0000256" key="1">
    <source>
        <dbReference type="ARBA" id="ARBA00004141"/>
    </source>
</evidence>
<evidence type="ECO:0000256" key="5">
    <source>
        <dbReference type="ARBA" id="ARBA00022925"/>
    </source>
</evidence>
<dbReference type="Proteomes" id="UP001378592">
    <property type="component" value="Unassembled WGS sequence"/>
</dbReference>
<keyword evidence="6 15" id="KW-1133">Transmembrane helix</keyword>
<dbReference type="CDD" id="cd14969">
    <property type="entry name" value="7tmA_Opsins_type2_animals"/>
    <property type="match status" value="1"/>
</dbReference>
<dbReference type="EMBL" id="JAZDUA010000180">
    <property type="protein sequence ID" value="KAK7865322.1"/>
    <property type="molecule type" value="Genomic_DNA"/>
</dbReference>
<keyword evidence="13 15" id="KW-0807">Transducer</keyword>
<feature type="transmembrane region" description="Helical" evidence="15">
    <location>
        <begin position="181"/>
        <end position="205"/>
    </location>
</feature>
<reference evidence="18 19" key="1">
    <citation type="submission" date="2024-03" db="EMBL/GenBank/DDBJ databases">
        <title>The genome assembly and annotation of the cricket Gryllus longicercus Weissman &amp; Gray.</title>
        <authorList>
            <person name="Szrajer S."/>
            <person name="Gray D."/>
            <person name="Ylla G."/>
        </authorList>
    </citation>
    <scope>NUCLEOTIDE SEQUENCE [LARGE SCALE GENOMIC DNA]</scope>
    <source>
        <strain evidence="18">DAG 2021-001</strain>
        <tissue evidence="18">Whole body minus gut</tissue>
    </source>
</reference>
<keyword evidence="2 15" id="KW-0600">Photoreceptor protein</keyword>
<dbReference type="InterPro" id="IPR002962">
    <property type="entry name" value="Peropsin"/>
</dbReference>
<feature type="compositionally biased region" description="Polar residues" evidence="16">
    <location>
        <begin position="384"/>
        <end position="396"/>
    </location>
</feature>
<dbReference type="PRINTS" id="PR01244">
    <property type="entry name" value="PEROPSIN"/>
</dbReference>
<dbReference type="PROSITE" id="PS00237">
    <property type="entry name" value="G_PROTEIN_RECEP_F1_1"/>
    <property type="match status" value="1"/>
</dbReference>
<protein>
    <recommendedName>
        <fullName evidence="17">G-protein coupled receptors family 1 profile domain-containing protein</fullName>
    </recommendedName>
</protein>
<keyword evidence="10" id="KW-1015">Disulfide bond</keyword>
<dbReference type="PRINTS" id="PR00237">
    <property type="entry name" value="GPCRRHODOPSN"/>
</dbReference>
<evidence type="ECO:0000256" key="9">
    <source>
        <dbReference type="ARBA" id="ARBA00023136"/>
    </source>
</evidence>